<dbReference type="Proteomes" id="UP000011760">
    <property type="component" value="Plasmid pCC2"/>
</dbReference>
<dbReference type="RefSeq" id="WP_015453128.1">
    <property type="nucleotide sequence ID" value="NC_020553.1"/>
</dbReference>
<geneLocation type="plasmid" evidence="1 2">
    <name>pCC2</name>
</geneLocation>
<evidence type="ECO:0000313" key="1">
    <source>
        <dbReference type="EMBL" id="AGG68067.1"/>
    </source>
</evidence>
<protein>
    <submittedName>
        <fullName evidence="1">Uncharacterized protein</fullName>
    </submittedName>
</protein>
<keyword evidence="1" id="KW-0614">Plasmid</keyword>
<dbReference type="HOGENOM" id="CLU_2952556_0_0_11"/>
<dbReference type="EMBL" id="CP004356">
    <property type="protein sequence ID" value="AGG68067.1"/>
    <property type="molecule type" value="Genomic_DNA"/>
</dbReference>
<dbReference type="OrthoDB" id="9945693at2"/>
<proteinExistence type="predicted"/>
<dbReference type="AlphaFoldDB" id="M1UWJ5"/>
<reference evidence="1 2" key="1">
    <citation type="submission" date="2013-02" db="EMBL/GenBank/DDBJ databases">
        <title>The complete genome sequence of Corynebacterium callunae DSM 20147.</title>
        <authorList>
            <person name="Ruckert C."/>
            <person name="Albersmeier A."/>
            <person name="Kalinowski J."/>
        </authorList>
    </citation>
    <scope>NUCLEOTIDE SEQUENCE [LARGE SCALE GENOMIC DNA]</scope>
    <source>
        <strain evidence="1 2">DSM 20147</strain>
        <plasmid evidence="1 2">pCC2</plasmid>
    </source>
</reference>
<sequence>MTIILDCDSDIFIAETPTELAAQLISRLPHSPDDRMLADLAAAVFGCDYLDIIITRTSS</sequence>
<dbReference type="KEGG" id="ccn:H924_13390"/>
<evidence type="ECO:0000313" key="2">
    <source>
        <dbReference type="Proteomes" id="UP000011760"/>
    </source>
</evidence>
<keyword evidence="2" id="KW-1185">Reference proteome</keyword>
<dbReference type="PATRIC" id="fig|1121353.3.peg.2701"/>
<gene>
    <name evidence="1" type="ORF">H924_13390</name>
</gene>
<name>M1UWJ5_9CORY</name>
<accession>M1UWJ5</accession>
<organism evidence="1 2">
    <name type="scientific">Corynebacterium callunae DSM 20147</name>
    <dbReference type="NCBI Taxonomy" id="1121353"/>
    <lineage>
        <taxon>Bacteria</taxon>
        <taxon>Bacillati</taxon>
        <taxon>Actinomycetota</taxon>
        <taxon>Actinomycetes</taxon>
        <taxon>Mycobacteriales</taxon>
        <taxon>Corynebacteriaceae</taxon>
        <taxon>Corynebacterium</taxon>
    </lineage>
</organism>